<keyword evidence="5 8" id="KW-0812">Transmembrane</keyword>
<name>A0A3R9KZD0_9BACI</name>
<proteinExistence type="inferred from homology"/>
<evidence type="ECO:0000256" key="6">
    <source>
        <dbReference type="ARBA" id="ARBA00022989"/>
    </source>
</evidence>
<comment type="caution">
    <text evidence="9">The sequence shown here is derived from an EMBL/GenBank/DDBJ whole genome shotgun (WGS) entry which is preliminary data.</text>
</comment>
<feature type="transmembrane region" description="Helical" evidence="8">
    <location>
        <begin position="394"/>
        <end position="417"/>
    </location>
</feature>
<evidence type="ECO:0000256" key="1">
    <source>
        <dbReference type="ARBA" id="ARBA00004651"/>
    </source>
</evidence>
<evidence type="ECO:0000256" key="2">
    <source>
        <dbReference type="ARBA" id="ARBA00005658"/>
    </source>
</evidence>
<evidence type="ECO:0000313" key="9">
    <source>
        <dbReference type="EMBL" id="RSD29455.1"/>
    </source>
</evidence>
<feature type="transmembrane region" description="Helical" evidence="8">
    <location>
        <begin position="343"/>
        <end position="367"/>
    </location>
</feature>
<evidence type="ECO:0000313" key="10">
    <source>
        <dbReference type="Proteomes" id="UP000279911"/>
    </source>
</evidence>
<comment type="subcellular location">
    <subcellularLocation>
        <location evidence="1">Cell membrane</location>
        <topology evidence="1">Multi-pass membrane protein</topology>
    </subcellularLocation>
</comment>
<evidence type="ECO:0000256" key="5">
    <source>
        <dbReference type="ARBA" id="ARBA00022692"/>
    </source>
</evidence>
<dbReference type="AlphaFoldDB" id="A0A3R9KZD0"/>
<evidence type="ECO:0000256" key="7">
    <source>
        <dbReference type="ARBA" id="ARBA00023136"/>
    </source>
</evidence>
<accession>A0A3R9KZD0</accession>
<dbReference type="RefSeq" id="WP_125478327.1">
    <property type="nucleotide sequence ID" value="NZ_RSFW01000002.1"/>
</dbReference>
<dbReference type="PANTHER" id="PTHR30047:SF7">
    <property type="entry name" value="HIGH-AFFINITY CHOLINE TRANSPORT PROTEIN"/>
    <property type="match status" value="1"/>
</dbReference>
<dbReference type="PANTHER" id="PTHR30047">
    <property type="entry name" value="HIGH-AFFINITY CHOLINE TRANSPORT PROTEIN-RELATED"/>
    <property type="match status" value="1"/>
</dbReference>
<gene>
    <name evidence="9" type="ORF">EJA10_02100</name>
</gene>
<reference evidence="10" key="1">
    <citation type="submission" date="2018-12" db="EMBL/GenBank/DDBJ databases">
        <title>Bacillus chawlae sp. nov., Bacillus glennii sp. nov., and Bacillus saganii sp. nov. Isolated from the Vehicle Assembly Building at Kennedy Space Center where the Viking Spacecraft were Assembled.</title>
        <authorList>
            <person name="Seuylemezian A."/>
            <person name="Vaishampayan P."/>
        </authorList>
    </citation>
    <scope>NUCLEOTIDE SEQUENCE [LARGE SCALE GENOMIC DNA]</scope>
    <source>
        <strain evidence="10">DSM 13966</strain>
    </source>
</reference>
<comment type="similarity">
    <text evidence="2">Belongs to the BCCT transporter (TC 2.A.15) family.</text>
</comment>
<dbReference type="GO" id="GO:0005886">
    <property type="term" value="C:plasma membrane"/>
    <property type="evidence" value="ECO:0007669"/>
    <property type="project" value="UniProtKB-SubCell"/>
</dbReference>
<feature type="transmembrane region" description="Helical" evidence="8">
    <location>
        <begin position="224"/>
        <end position="246"/>
    </location>
</feature>
<feature type="transmembrane region" description="Helical" evidence="8">
    <location>
        <begin position="49"/>
        <end position="72"/>
    </location>
</feature>
<organism evidence="9 10">
    <name type="scientific">Mesobacillus subterraneus</name>
    <dbReference type="NCBI Taxonomy" id="285983"/>
    <lineage>
        <taxon>Bacteria</taxon>
        <taxon>Bacillati</taxon>
        <taxon>Bacillota</taxon>
        <taxon>Bacilli</taxon>
        <taxon>Bacillales</taxon>
        <taxon>Bacillaceae</taxon>
        <taxon>Mesobacillus</taxon>
    </lineage>
</organism>
<evidence type="ECO:0000256" key="4">
    <source>
        <dbReference type="ARBA" id="ARBA00022475"/>
    </source>
</evidence>
<protein>
    <submittedName>
        <fullName evidence="9">BCCT family transporter</fullName>
    </submittedName>
</protein>
<evidence type="ECO:0000256" key="3">
    <source>
        <dbReference type="ARBA" id="ARBA00022448"/>
    </source>
</evidence>
<dbReference type="Proteomes" id="UP000279911">
    <property type="component" value="Unassembled WGS sequence"/>
</dbReference>
<feature type="transmembrane region" description="Helical" evidence="8">
    <location>
        <begin position="258"/>
        <end position="278"/>
    </location>
</feature>
<feature type="transmembrane region" description="Helical" evidence="8">
    <location>
        <begin position="84"/>
        <end position="108"/>
    </location>
</feature>
<dbReference type="STRING" id="285983.UB32_12480"/>
<keyword evidence="7 8" id="KW-0472">Membrane</keyword>
<dbReference type="InterPro" id="IPR000060">
    <property type="entry name" value="BCCT_transptr"/>
</dbReference>
<feature type="transmembrane region" description="Helical" evidence="8">
    <location>
        <begin position="190"/>
        <end position="212"/>
    </location>
</feature>
<dbReference type="OrthoDB" id="9775735at2"/>
<feature type="transmembrane region" description="Helical" evidence="8">
    <location>
        <begin position="138"/>
        <end position="159"/>
    </location>
</feature>
<sequence length="518" mass="56531">MIRKIFSNFVFSVSAAVILLFVVVGAIMPEKFGAVAGKLFEFTTINFGWFYLLAVFIIVLFLIGLAVSKYGAIRLGGEGERPQFSFFTWMEMLFSAGFGAGLVFWGIAEPMSHFFNTPFSNLEGESRSAARVAMGYSFFHWGVSQWSVFAIVGLVIGFLQFRKQKNGLVSTALEPITGSKPAVKNAIDTLAVVATVMGIATSVGLGVLQMNGGLNAVFNTGNSIGIQMVIIFVMFVAYMISSSTGLEKGIAMLSNVNLGIAIVLLLFVLAAGPTVFIMESFTLAIGDYFANFIQYSLRLQPYQEGTWTRDWTIFYWAWAIAWSPFVGAFVARVSRGRTIREYIFGVMVIPPVIACLWIAAFGGTALWNDLNKNTGIAAAVDADLTSALFKTFEFLPLTTILSILSIILIFTFLVTSADSATYILASMTSSGSLNPPRFAKIVWGSLMAAISAVLLYAGGLEALQTASLIAALPFTVILVLLMFAILKLLKKEPLPIRPADLRRFRRLEKAANQDHEKK</sequence>
<keyword evidence="4" id="KW-1003">Cell membrane</keyword>
<evidence type="ECO:0000256" key="8">
    <source>
        <dbReference type="SAM" id="Phobius"/>
    </source>
</evidence>
<dbReference type="NCBIfam" id="TIGR00842">
    <property type="entry name" value="bcct"/>
    <property type="match status" value="1"/>
</dbReference>
<dbReference type="Pfam" id="PF02028">
    <property type="entry name" value="BCCT"/>
    <property type="match status" value="1"/>
</dbReference>
<keyword evidence="6 8" id="KW-1133">Transmembrane helix</keyword>
<dbReference type="EMBL" id="RSFW01000002">
    <property type="protein sequence ID" value="RSD29455.1"/>
    <property type="molecule type" value="Genomic_DNA"/>
</dbReference>
<feature type="transmembrane region" description="Helical" evidence="8">
    <location>
        <begin position="313"/>
        <end position="331"/>
    </location>
</feature>
<dbReference type="GO" id="GO:0022857">
    <property type="term" value="F:transmembrane transporter activity"/>
    <property type="evidence" value="ECO:0007669"/>
    <property type="project" value="InterPro"/>
</dbReference>
<feature type="transmembrane region" description="Helical" evidence="8">
    <location>
        <begin position="438"/>
        <end position="457"/>
    </location>
</feature>
<keyword evidence="3" id="KW-0813">Transport</keyword>
<feature type="transmembrane region" description="Helical" evidence="8">
    <location>
        <begin position="469"/>
        <end position="489"/>
    </location>
</feature>